<keyword evidence="1" id="KW-0812">Transmembrane</keyword>
<keyword evidence="1" id="KW-0472">Membrane</keyword>
<keyword evidence="1" id="KW-1133">Transmembrane helix</keyword>
<organism evidence="2 3">
    <name type="scientific">Merdimmobilis hominis</name>
    <dbReference type="NCBI Taxonomy" id="2897707"/>
    <lineage>
        <taxon>Bacteria</taxon>
        <taxon>Bacillati</taxon>
        <taxon>Bacillota</taxon>
        <taxon>Clostridia</taxon>
        <taxon>Eubacteriales</taxon>
        <taxon>Oscillospiraceae</taxon>
        <taxon>Merdimmobilis</taxon>
    </lineage>
</organism>
<sequence length="45" mass="4940">MNNAMQSLFYGFTSVLLVIAVAALCTGVKKVMKKITKGGRKYDDQ</sequence>
<evidence type="ECO:0000256" key="1">
    <source>
        <dbReference type="SAM" id="Phobius"/>
    </source>
</evidence>
<reference evidence="2" key="1">
    <citation type="submission" date="2020-08" db="EMBL/GenBank/DDBJ databases">
        <authorList>
            <person name="Cejkova D."/>
            <person name="Kubasova T."/>
            <person name="Jahodarova E."/>
            <person name="Rychlik I."/>
        </authorList>
    </citation>
    <scope>NUCLEOTIDE SEQUENCE</scope>
    <source>
        <strain evidence="2">An559</strain>
    </source>
</reference>
<protein>
    <submittedName>
        <fullName evidence="2">Uncharacterized protein</fullName>
    </submittedName>
</protein>
<evidence type="ECO:0000313" key="3">
    <source>
        <dbReference type="Proteomes" id="UP000774750"/>
    </source>
</evidence>
<feature type="transmembrane region" description="Helical" evidence="1">
    <location>
        <begin position="6"/>
        <end position="28"/>
    </location>
</feature>
<dbReference type="AlphaFoldDB" id="A0A939BEV5"/>
<reference evidence="2" key="2">
    <citation type="journal article" date="2021" name="Sci. Rep.">
        <title>The distribution of antibiotic resistance genes in chicken gut microbiota commensals.</title>
        <authorList>
            <person name="Juricova H."/>
            <person name="Matiasovicova J."/>
            <person name="Kubasova T."/>
            <person name="Cejkova D."/>
            <person name="Rychlik I."/>
        </authorList>
    </citation>
    <scope>NUCLEOTIDE SEQUENCE</scope>
    <source>
        <strain evidence="2">An559</strain>
    </source>
</reference>
<dbReference type="EMBL" id="JACJKY010000010">
    <property type="protein sequence ID" value="MBM6921013.1"/>
    <property type="molecule type" value="Genomic_DNA"/>
</dbReference>
<evidence type="ECO:0000313" key="2">
    <source>
        <dbReference type="EMBL" id="MBM6921013.1"/>
    </source>
</evidence>
<keyword evidence="3" id="KW-1185">Reference proteome</keyword>
<accession>A0A939BEV5</accession>
<proteinExistence type="predicted"/>
<name>A0A939BEV5_9FIRM</name>
<comment type="caution">
    <text evidence="2">The sequence shown here is derived from an EMBL/GenBank/DDBJ whole genome shotgun (WGS) entry which is preliminary data.</text>
</comment>
<gene>
    <name evidence="2" type="ORF">H6A12_07595</name>
</gene>
<dbReference type="Proteomes" id="UP000774750">
    <property type="component" value="Unassembled WGS sequence"/>
</dbReference>
<dbReference type="RefSeq" id="WP_156344215.1">
    <property type="nucleotide sequence ID" value="NZ_JACJKY010000010.1"/>
</dbReference>